<dbReference type="EMBL" id="CAJA01000016">
    <property type="protein sequence ID" value="CCH71844.1"/>
    <property type="molecule type" value="Genomic_DNA"/>
</dbReference>
<protein>
    <recommendedName>
        <fullName evidence="1">endopeptidase La</fullName>
        <ecNumber evidence="1">3.4.21.53</ecNumber>
    </recommendedName>
</protein>
<accession>W6K0L2</accession>
<dbReference type="Proteomes" id="UP000035763">
    <property type="component" value="Unassembled WGS sequence"/>
</dbReference>
<dbReference type="InterPro" id="IPR027065">
    <property type="entry name" value="Lon_Prtase"/>
</dbReference>
<evidence type="ECO:0000256" key="1">
    <source>
        <dbReference type="PROSITE-ProRule" id="PRU01122"/>
    </source>
</evidence>
<dbReference type="InterPro" id="IPR001478">
    <property type="entry name" value="PDZ"/>
</dbReference>
<dbReference type="GO" id="GO:0030163">
    <property type="term" value="P:protein catabolic process"/>
    <property type="evidence" value="ECO:0007669"/>
    <property type="project" value="InterPro"/>
</dbReference>
<comment type="similarity">
    <text evidence="1">Belongs to the peptidase S16 family.</text>
</comment>
<dbReference type="InterPro" id="IPR014721">
    <property type="entry name" value="Ribsml_uS5_D2-typ_fold_subgr"/>
</dbReference>
<dbReference type="GO" id="GO:0004252">
    <property type="term" value="F:serine-type endopeptidase activity"/>
    <property type="evidence" value="ECO:0007669"/>
    <property type="project" value="UniProtKB-UniRule"/>
</dbReference>
<dbReference type="GO" id="GO:0005524">
    <property type="term" value="F:ATP binding"/>
    <property type="evidence" value="ECO:0007669"/>
    <property type="project" value="InterPro"/>
</dbReference>
<dbReference type="SMART" id="SM00228">
    <property type="entry name" value="PDZ"/>
    <property type="match status" value="1"/>
</dbReference>
<dbReference type="OrthoDB" id="2356897at2"/>
<dbReference type="SUPFAM" id="SSF50156">
    <property type="entry name" value="PDZ domain-like"/>
    <property type="match status" value="1"/>
</dbReference>
<evidence type="ECO:0000259" key="5">
    <source>
        <dbReference type="PROSITE" id="PS51786"/>
    </source>
</evidence>
<dbReference type="SUPFAM" id="SSF54211">
    <property type="entry name" value="Ribosomal protein S5 domain 2-like"/>
    <property type="match status" value="1"/>
</dbReference>
<gene>
    <name evidence="6" type="ORF">BN11_1120003</name>
</gene>
<feature type="domain" description="PDZ" evidence="4">
    <location>
        <begin position="141"/>
        <end position="221"/>
    </location>
</feature>
<evidence type="ECO:0000256" key="3">
    <source>
        <dbReference type="SAM" id="Phobius"/>
    </source>
</evidence>
<keyword evidence="3" id="KW-0812">Transmembrane</keyword>
<keyword evidence="1" id="KW-0645">Protease</keyword>
<dbReference type="InterPro" id="IPR036034">
    <property type="entry name" value="PDZ_sf"/>
</dbReference>
<keyword evidence="1" id="KW-0378">Hydrolase</keyword>
<comment type="caution">
    <text evidence="6">The sequence shown here is derived from an EMBL/GenBank/DDBJ whole genome shotgun (WGS) entry which is preliminary data.</text>
</comment>
<dbReference type="EC" id="3.4.21.53" evidence="1"/>
<dbReference type="InterPro" id="IPR008269">
    <property type="entry name" value="Lon_proteolytic"/>
</dbReference>
<proteinExistence type="inferred from homology"/>
<dbReference type="Pfam" id="PF13180">
    <property type="entry name" value="PDZ_2"/>
    <property type="match status" value="1"/>
</dbReference>
<dbReference type="PROSITE" id="PS51786">
    <property type="entry name" value="LON_PROTEOLYTIC"/>
    <property type="match status" value="1"/>
</dbReference>
<evidence type="ECO:0000313" key="7">
    <source>
        <dbReference type="Proteomes" id="UP000035763"/>
    </source>
</evidence>
<evidence type="ECO:0000313" key="6">
    <source>
        <dbReference type="EMBL" id="CCH71844.1"/>
    </source>
</evidence>
<dbReference type="GO" id="GO:0004176">
    <property type="term" value="F:ATP-dependent peptidase activity"/>
    <property type="evidence" value="ECO:0007669"/>
    <property type="project" value="UniProtKB-UniRule"/>
</dbReference>
<dbReference type="PANTHER" id="PTHR10046">
    <property type="entry name" value="ATP DEPENDENT LON PROTEASE FAMILY MEMBER"/>
    <property type="match status" value="1"/>
</dbReference>
<feature type="transmembrane region" description="Helical" evidence="3">
    <location>
        <begin position="31"/>
        <end position="54"/>
    </location>
</feature>
<dbReference type="InterPro" id="IPR020568">
    <property type="entry name" value="Ribosomal_Su5_D2-typ_SF"/>
</dbReference>
<keyword evidence="3" id="KW-1133">Transmembrane helix</keyword>
<dbReference type="Gene3D" id="3.30.230.10">
    <property type="match status" value="1"/>
</dbReference>
<feature type="domain" description="Lon proteolytic" evidence="5">
    <location>
        <begin position="256"/>
        <end position="357"/>
    </location>
</feature>
<dbReference type="PROSITE" id="PS50106">
    <property type="entry name" value="PDZ"/>
    <property type="match status" value="1"/>
</dbReference>
<feature type="active site" evidence="1">
    <location>
        <position position="264"/>
    </location>
</feature>
<reference evidence="6 7" key="1">
    <citation type="journal article" date="2013" name="ISME J.">
        <title>A metabolic model for members of the genus Tetrasphaera involved in enhanced biological phosphorus removal.</title>
        <authorList>
            <person name="Kristiansen R."/>
            <person name="Nguyen H.T.T."/>
            <person name="Saunders A.M."/>
            <person name="Nielsen J.L."/>
            <person name="Wimmer R."/>
            <person name="Le V.Q."/>
            <person name="McIlroy S.J."/>
            <person name="Petrovski S."/>
            <person name="Seviour R.J."/>
            <person name="Calteau A."/>
            <person name="Nielsen K.L."/>
            <person name="Nielsen P.H."/>
        </authorList>
    </citation>
    <scope>NUCLEOTIDE SEQUENCE [LARGE SCALE GENOMIC DNA]</scope>
    <source>
        <strain evidence="6 7">Ben110</strain>
    </source>
</reference>
<dbReference type="Pfam" id="PF05362">
    <property type="entry name" value="Lon_C"/>
    <property type="match status" value="1"/>
</dbReference>
<dbReference type="AlphaFoldDB" id="W6K0L2"/>
<name>W6K0L2_9MICO</name>
<organism evidence="6 7">
    <name type="scientific">Nostocoides australiense Ben110</name>
    <dbReference type="NCBI Taxonomy" id="1193182"/>
    <lineage>
        <taxon>Bacteria</taxon>
        <taxon>Bacillati</taxon>
        <taxon>Actinomycetota</taxon>
        <taxon>Actinomycetes</taxon>
        <taxon>Micrococcales</taxon>
        <taxon>Intrasporangiaceae</taxon>
        <taxon>Nostocoides</taxon>
    </lineage>
</organism>
<dbReference type="GO" id="GO:0006508">
    <property type="term" value="P:proteolysis"/>
    <property type="evidence" value="ECO:0007669"/>
    <property type="project" value="UniProtKB-KW"/>
</dbReference>
<keyword evidence="3" id="KW-0472">Membrane</keyword>
<keyword evidence="1" id="KW-0720">Serine protease</keyword>
<keyword evidence="7" id="KW-1185">Reference proteome</keyword>
<sequence length="368" mass="37376">MGGPAVKVAERHTAPPWQPDPGRLSPRVARLLWAAFVGITLAAVIALIPLPYAILRPGPATNTLGQVAGKPLVAIEGATTYPTEGALDFTTVSVVGGPGRRVNAWDLLGAAIDPSAEIFDEDQLFPKGATSEEVKEENALEMTTSQHEAAAVALRSLGKSVPNSYVVASVTKGSGADGVLLAGDVITGVDGEAVASMVDIQRLVRTHKAGEDVTVSVRRDGAAKDLIVRTTASGDTVVLGVRLRMDYDFPVAVTIDAGDVGGPSAGTMFALAVRDLLTPGAMTGGKKIAGTGTIDDAGTVGPIGGIRQKIVGAKEAGAGYFLAPAANCPELAGHVPDDITVVKIATFDEAVSAVDGIAAGKTGLPSCS</sequence>
<evidence type="ECO:0000256" key="2">
    <source>
        <dbReference type="SAM" id="MobiDB-lite"/>
    </source>
</evidence>
<evidence type="ECO:0000259" key="4">
    <source>
        <dbReference type="PROSITE" id="PS50106"/>
    </source>
</evidence>
<comment type="catalytic activity">
    <reaction evidence="1">
        <text>Hydrolysis of proteins in presence of ATP.</text>
        <dbReference type="EC" id="3.4.21.53"/>
    </reaction>
</comment>
<feature type="region of interest" description="Disordered" evidence="2">
    <location>
        <begin position="1"/>
        <end position="21"/>
    </location>
</feature>
<feature type="active site" evidence="1">
    <location>
        <position position="309"/>
    </location>
</feature>